<comment type="caution">
    <text evidence="4">The sequence shown here is derived from an EMBL/GenBank/DDBJ whole genome shotgun (WGS) entry which is preliminary data.</text>
</comment>
<accession>A0ABV8T4I2</accession>
<protein>
    <submittedName>
        <fullName evidence="4">Alpha/beta hydrolase</fullName>
    </submittedName>
</protein>
<name>A0ABV8T4I2_9GAMM</name>
<reference evidence="5" key="1">
    <citation type="journal article" date="2019" name="Int. J. Syst. Evol. Microbiol.">
        <title>The Global Catalogue of Microorganisms (GCM) 10K type strain sequencing project: providing services to taxonomists for standard genome sequencing and annotation.</title>
        <authorList>
            <consortium name="The Broad Institute Genomics Platform"/>
            <consortium name="The Broad Institute Genome Sequencing Center for Infectious Disease"/>
            <person name="Wu L."/>
            <person name="Ma J."/>
        </authorList>
    </citation>
    <scope>NUCLEOTIDE SEQUENCE [LARGE SCALE GENOMIC DNA]</scope>
    <source>
        <strain evidence="5">CGMCC 1.10759</strain>
    </source>
</reference>
<dbReference type="InterPro" id="IPR052558">
    <property type="entry name" value="Siderophore_Hydrolase_D"/>
</dbReference>
<dbReference type="Proteomes" id="UP001595904">
    <property type="component" value="Unassembled WGS sequence"/>
</dbReference>
<keyword evidence="2 4" id="KW-0378">Hydrolase</keyword>
<evidence type="ECO:0000313" key="4">
    <source>
        <dbReference type="EMBL" id="MFC4313619.1"/>
    </source>
</evidence>
<evidence type="ECO:0000256" key="2">
    <source>
        <dbReference type="ARBA" id="ARBA00022801"/>
    </source>
</evidence>
<organism evidence="4 5">
    <name type="scientific">Steroidobacter flavus</name>
    <dbReference type="NCBI Taxonomy" id="1842136"/>
    <lineage>
        <taxon>Bacteria</taxon>
        <taxon>Pseudomonadati</taxon>
        <taxon>Pseudomonadota</taxon>
        <taxon>Gammaproteobacteria</taxon>
        <taxon>Steroidobacterales</taxon>
        <taxon>Steroidobacteraceae</taxon>
        <taxon>Steroidobacter</taxon>
    </lineage>
</organism>
<feature type="chain" id="PRO_5047106750" evidence="3">
    <location>
        <begin position="24"/>
        <end position="319"/>
    </location>
</feature>
<dbReference type="GO" id="GO:0016787">
    <property type="term" value="F:hydrolase activity"/>
    <property type="evidence" value="ECO:0007669"/>
    <property type="project" value="UniProtKB-KW"/>
</dbReference>
<evidence type="ECO:0000256" key="3">
    <source>
        <dbReference type="SAM" id="SignalP"/>
    </source>
</evidence>
<comment type="similarity">
    <text evidence="1">Belongs to the esterase D family.</text>
</comment>
<gene>
    <name evidence="4" type="ORF">ACFPN2_31385</name>
</gene>
<keyword evidence="3" id="KW-0732">Signal</keyword>
<dbReference type="SUPFAM" id="SSF53474">
    <property type="entry name" value="alpha/beta-Hydrolases"/>
    <property type="match status" value="1"/>
</dbReference>
<dbReference type="InterPro" id="IPR029058">
    <property type="entry name" value="AB_hydrolase_fold"/>
</dbReference>
<sequence length="319" mass="35057">MLSIWKRLGICLAASMAVATANADSNPQPVEPTQSRVRPYAMEHSKQWTFRTPAGRTFEVTVALPAQPAPAGGYPVMYVLDPRTSFATLTETARNHEWMFGPTVVVGVGYASEAEGSNRGFDMTPPGTDPAKLPKILPGGWGAVGGAEEFASFLLGDVRKAVAAEVSIDPHRQALFGHSLGGLFTLYVMFTRPQSFDTYIAGSPSIWWSDKVLLRELPRFQAALQKGDVEPRLLITVGGLEDRTNPEERRLLEMMKVPLEPDLAQFADMVGNARRLTTTLRDQHKVAVELVEFAGETHNSVIPAYLARGARFTLSRWYP</sequence>
<proteinExistence type="inferred from homology"/>
<dbReference type="EMBL" id="JBHSDU010000015">
    <property type="protein sequence ID" value="MFC4313619.1"/>
    <property type="molecule type" value="Genomic_DNA"/>
</dbReference>
<dbReference type="Gene3D" id="3.40.50.1820">
    <property type="entry name" value="alpha/beta hydrolase"/>
    <property type="match status" value="1"/>
</dbReference>
<keyword evidence="5" id="KW-1185">Reference proteome</keyword>
<dbReference type="Pfam" id="PF00756">
    <property type="entry name" value="Esterase"/>
    <property type="match status" value="1"/>
</dbReference>
<feature type="signal peptide" evidence="3">
    <location>
        <begin position="1"/>
        <end position="23"/>
    </location>
</feature>
<evidence type="ECO:0000313" key="5">
    <source>
        <dbReference type="Proteomes" id="UP001595904"/>
    </source>
</evidence>
<dbReference type="RefSeq" id="WP_380604095.1">
    <property type="nucleotide sequence ID" value="NZ_JBHSDU010000015.1"/>
</dbReference>
<dbReference type="PANTHER" id="PTHR40841">
    <property type="entry name" value="SIDEROPHORE TRIACETYLFUSARININE C ESTERASE"/>
    <property type="match status" value="1"/>
</dbReference>
<evidence type="ECO:0000256" key="1">
    <source>
        <dbReference type="ARBA" id="ARBA00005622"/>
    </source>
</evidence>
<dbReference type="InterPro" id="IPR000801">
    <property type="entry name" value="Esterase-like"/>
</dbReference>
<dbReference type="PANTHER" id="PTHR40841:SF2">
    <property type="entry name" value="SIDEROPHORE-DEGRADING ESTERASE (EUROFUNG)"/>
    <property type="match status" value="1"/>
</dbReference>